<feature type="non-terminal residue" evidence="1">
    <location>
        <position position="53"/>
    </location>
</feature>
<protein>
    <submittedName>
        <fullName evidence="1">Uncharacterized protein</fullName>
    </submittedName>
</protein>
<name>A0A7J7LAK1_9MAGN</name>
<evidence type="ECO:0000313" key="2">
    <source>
        <dbReference type="Proteomes" id="UP000541444"/>
    </source>
</evidence>
<accession>A0A7J7LAK1</accession>
<keyword evidence="2" id="KW-1185">Reference proteome</keyword>
<gene>
    <name evidence="1" type="ORF">GIB67_015501</name>
</gene>
<reference evidence="1 2" key="1">
    <citation type="journal article" date="2020" name="IScience">
        <title>Genome Sequencing of the Endangered Kingdonia uniflora (Circaeasteraceae, Ranunculales) Reveals Potential Mechanisms of Evolutionary Specialization.</title>
        <authorList>
            <person name="Sun Y."/>
            <person name="Deng T."/>
            <person name="Zhang A."/>
            <person name="Moore M.J."/>
            <person name="Landis J.B."/>
            <person name="Lin N."/>
            <person name="Zhang H."/>
            <person name="Zhang X."/>
            <person name="Huang J."/>
            <person name="Zhang X."/>
            <person name="Sun H."/>
            <person name="Wang H."/>
        </authorList>
    </citation>
    <scope>NUCLEOTIDE SEQUENCE [LARGE SCALE GENOMIC DNA]</scope>
    <source>
        <strain evidence="1">TB1705</strain>
        <tissue evidence="1">Leaf</tissue>
    </source>
</reference>
<dbReference type="Proteomes" id="UP000541444">
    <property type="component" value="Unassembled WGS sequence"/>
</dbReference>
<organism evidence="1 2">
    <name type="scientific">Kingdonia uniflora</name>
    <dbReference type="NCBI Taxonomy" id="39325"/>
    <lineage>
        <taxon>Eukaryota</taxon>
        <taxon>Viridiplantae</taxon>
        <taxon>Streptophyta</taxon>
        <taxon>Embryophyta</taxon>
        <taxon>Tracheophyta</taxon>
        <taxon>Spermatophyta</taxon>
        <taxon>Magnoliopsida</taxon>
        <taxon>Ranunculales</taxon>
        <taxon>Circaeasteraceae</taxon>
        <taxon>Kingdonia</taxon>
    </lineage>
</organism>
<dbReference type="EMBL" id="JACGCM010002464">
    <property type="protein sequence ID" value="KAF6139544.1"/>
    <property type="molecule type" value="Genomic_DNA"/>
</dbReference>
<dbReference type="AlphaFoldDB" id="A0A7J7LAK1"/>
<evidence type="ECO:0000313" key="1">
    <source>
        <dbReference type="EMBL" id="KAF6139544.1"/>
    </source>
</evidence>
<proteinExistence type="predicted"/>
<comment type="caution">
    <text evidence="1">The sequence shown here is derived from an EMBL/GenBank/DDBJ whole genome shotgun (WGS) entry which is preliminary data.</text>
</comment>
<sequence>MVRTWLINYMQPTISTRYLFINNAHLIWKSLRSIYSQRKNNVRIFQLSNEIEN</sequence>